<keyword evidence="2" id="KW-1185">Reference proteome</keyword>
<name>A0A845L8R7_9FIRM</name>
<comment type="caution">
    <text evidence="1">The sequence shown here is derived from an EMBL/GenBank/DDBJ whole genome shotgun (WGS) entry which is preliminary data.</text>
</comment>
<accession>A0A845L8R7</accession>
<dbReference type="AlphaFoldDB" id="A0A845L8R7"/>
<evidence type="ECO:0000313" key="2">
    <source>
        <dbReference type="Proteomes" id="UP000463470"/>
    </source>
</evidence>
<dbReference type="OrthoDB" id="9864017at2"/>
<reference evidence="1 2" key="1">
    <citation type="submission" date="2020-01" db="EMBL/GenBank/DDBJ databases">
        <title>Whole-genome sequence of Heliobacterium undosum DSM 13378.</title>
        <authorList>
            <person name="Kyndt J.A."/>
            <person name="Meyer T.E."/>
        </authorList>
    </citation>
    <scope>NUCLEOTIDE SEQUENCE [LARGE SCALE GENOMIC DNA]</scope>
    <source>
        <strain evidence="1 2">DSM 13378</strain>
    </source>
</reference>
<dbReference type="EMBL" id="WXEY01000027">
    <property type="protein sequence ID" value="MZP31184.1"/>
    <property type="molecule type" value="Genomic_DNA"/>
</dbReference>
<proteinExistence type="predicted"/>
<organism evidence="1 2">
    <name type="scientific">Heliomicrobium undosum</name>
    <dbReference type="NCBI Taxonomy" id="121734"/>
    <lineage>
        <taxon>Bacteria</taxon>
        <taxon>Bacillati</taxon>
        <taxon>Bacillota</taxon>
        <taxon>Clostridia</taxon>
        <taxon>Eubacteriales</taxon>
        <taxon>Heliobacteriaceae</taxon>
        <taxon>Heliomicrobium</taxon>
    </lineage>
</organism>
<evidence type="ECO:0000313" key="1">
    <source>
        <dbReference type="EMBL" id="MZP31184.1"/>
    </source>
</evidence>
<sequence length="64" mass="7570">MIQRIFARREPSTVEKAILNRAEKDVKHLLFGWMEKRQEKQIAGSLRVLGQYYAQEIQRSRLPG</sequence>
<gene>
    <name evidence="1" type="ORF">GTO91_15865</name>
</gene>
<protein>
    <submittedName>
        <fullName evidence="1">Uncharacterized protein</fullName>
    </submittedName>
</protein>
<dbReference type="Proteomes" id="UP000463470">
    <property type="component" value="Unassembled WGS sequence"/>
</dbReference>
<dbReference type="RefSeq" id="WP_161259704.1">
    <property type="nucleotide sequence ID" value="NZ_WXEY01000027.1"/>
</dbReference>